<comment type="caution">
    <text evidence="2">The sequence shown here is derived from an EMBL/GenBank/DDBJ whole genome shotgun (WGS) entry which is preliminary data.</text>
</comment>
<evidence type="ECO:0000256" key="1">
    <source>
        <dbReference type="SAM" id="MobiDB-lite"/>
    </source>
</evidence>
<feature type="compositionally biased region" description="Low complexity" evidence="1">
    <location>
        <begin position="121"/>
        <end position="134"/>
    </location>
</feature>
<sequence length="624" mass="66777">MIRRARERDTFRCPITEEATDRASMPPQHADTTLHALLSELLRPELPQLQHSQHHRLEPAVGGMEGPAKSDSVASKEATTAADGATLLSVRSQGTLDLSWWWGDNDCDEEQKGDDDGVPATSLTPSPSWTSSLSIHQQDPRPPLSLGPCGLTHPGYEPYGFLRRPYALQLAWAAAVWRVTDCFPYPVIRQQRPPLLRESDMYNATMEEVEALVPLLLPEVATDSSFATATATPATAAETPLAALKGSGPFPVGNDVCNEIDGDEIAGDNAICGTAVVPPVTMAAPAAQQGTREADMDSGPITNLAAVTTDSASASAAAALRRLLLNVPAVYLLLGFRLTAGSASRMVSVPSVWECFEAFERKHSPLENASVLTVGARALSKHTHRDVQGEWWPRMKGSEPRKNQLARGSLQRLLAGALWLNVHQLPPFDAPKHVLEIRNLQGYGARWVIEAAPNRMQEQHCIAAGAELSISPKRPTRLLSSSLLPATQPPPQSTSQGSKSFPASGERRDLMTADVLSEAKEGLGPCGQATGSSPGMVLAQQTGTSGSHQVQSPGTIGNAHSTAPFAKPPATLAARIPSQEAMPQIPNRGIGTGAVEVAFRRPAVQFRGFLEPQMEGGHEAGWRH</sequence>
<feature type="region of interest" description="Disordered" evidence="1">
    <location>
        <begin position="59"/>
        <end position="80"/>
    </location>
</feature>
<reference evidence="2" key="1">
    <citation type="journal article" date="2021" name="Proc. Natl. Acad. Sci. U.S.A.">
        <title>Three genomes in the algal genus Volvox reveal the fate of a haploid sex-determining region after a transition to homothallism.</title>
        <authorList>
            <person name="Yamamoto K."/>
            <person name="Hamaji T."/>
            <person name="Kawai-Toyooka H."/>
            <person name="Matsuzaki R."/>
            <person name="Takahashi F."/>
            <person name="Nishimura Y."/>
            <person name="Kawachi M."/>
            <person name="Noguchi H."/>
            <person name="Minakuchi Y."/>
            <person name="Umen J.G."/>
            <person name="Toyoda A."/>
            <person name="Nozaki H."/>
        </authorList>
    </citation>
    <scope>NUCLEOTIDE SEQUENCE</scope>
    <source>
        <strain evidence="2">NIES-3780</strain>
    </source>
</reference>
<proteinExistence type="predicted"/>
<dbReference type="PANTHER" id="PTHR34204">
    <property type="entry name" value="RNA-BINDING ASCH DOMAIN PROTEIN"/>
    <property type="match status" value="1"/>
</dbReference>
<feature type="compositionally biased region" description="Acidic residues" evidence="1">
    <location>
        <begin position="107"/>
        <end position="117"/>
    </location>
</feature>
<dbReference type="EMBL" id="BNCO01000015">
    <property type="protein sequence ID" value="GIL53390.1"/>
    <property type="molecule type" value="Genomic_DNA"/>
</dbReference>
<dbReference type="AlphaFoldDB" id="A0A8J4B492"/>
<feature type="compositionally biased region" description="Basic and acidic residues" evidence="1">
    <location>
        <begin position="1"/>
        <end position="11"/>
    </location>
</feature>
<protein>
    <submittedName>
        <fullName evidence="2">Uncharacterized protein</fullName>
    </submittedName>
</protein>
<name>A0A8J4B492_9CHLO</name>
<feature type="region of interest" description="Disordered" evidence="1">
    <location>
        <begin position="1"/>
        <end position="29"/>
    </location>
</feature>
<gene>
    <name evidence="2" type="ORF">Vafri_9004</name>
</gene>
<keyword evidence="3" id="KW-1185">Reference proteome</keyword>
<feature type="region of interest" description="Disordered" evidence="1">
    <location>
        <begin position="107"/>
        <end position="149"/>
    </location>
</feature>
<organism evidence="2 3">
    <name type="scientific">Volvox africanus</name>
    <dbReference type="NCBI Taxonomy" id="51714"/>
    <lineage>
        <taxon>Eukaryota</taxon>
        <taxon>Viridiplantae</taxon>
        <taxon>Chlorophyta</taxon>
        <taxon>core chlorophytes</taxon>
        <taxon>Chlorophyceae</taxon>
        <taxon>CS clade</taxon>
        <taxon>Chlamydomonadales</taxon>
        <taxon>Volvocaceae</taxon>
        <taxon>Volvox</taxon>
    </lineage>
</organism>
<dbReference type="Proteomes" id="UP000747399">
    <property type="component" value="Unassembled WGS sequence"/>
</dbReference>
<evidence type="ECO:0000313" key="2">
    <source>
        <dbReference type="EMBL" id="GIL53390.1"/>
    </source>
</evidence>
<feature type="region of interest" description="Disordered" evidence="1">
    <location>
        <begin position="481"/>
        <end position="507"/>
    </location>
</feature>
<evidence type="ECO:0000313" key="3">
    <source>
        <dbReference type="Proteomes" id="UP000747399"/>
    </source>
</evidence>
<dbReference type="PANTHER" id="PTHR34204:SF2">
    <property type="entry name" value="RNA-BINDING ASCH DOMAIN PROTEIN"/>
    <property type="match status" value="1"/>
</dbReference>
<accession>A0A8J4B492</accession>